<dbReference type="Proteomes" id="UP000316968">
    <property type="component" value="Chromosome"/>
</dbReference>
<dbReference type="RefSeq" id="WP_141446057.1">
    <property type="nucleotide sequence ID" value="NZ_CP041217.1"/>
</dbReference>
<evidence type="ECO:0000256" key="1">
    <source>
        <dbReference type="SAM" id="SignalP"/>
    </source>
</evidence>
<organism evidence="3 4">
    <name type="scientific">Saccharibacillus brassicae</name>
    <dbReference type="NCBI Taxonomy" id="2583377"/>
    <lineage>
        <taxon>Bacteria</taxon>
        <taxon>Bacillati</taxon>
        <taxon>Bacillota</taxon>
        <taxon>Bacilli</taxon>
        <taxon>Bacillales</taxon>
        <taxon>Paenibacillaceae</taxon>
        <taxon>Saccharibacillus</taxon>
    </lineage>
</organism>
<dbReference type="OrthoDB" id="5845122at2"/>
<evidence type="ECO:0000313" key="4">
    <source>
        <dbReference type="Proteomes" id="UP000316968"/>
    </source>
</evidence>
<feature type="chain" id="PRO_5038886301" evidence="1">
    <location>
        <begin position="29"/>
        <end position="403"/>
    </location>
</feature>
<feature type="domain" description="SLH" evidence="2">
    <location>
        <begin position="32"/>
        <end position="95"/>
    </location>
</feature>
<dbReference type="AlphaFoldDB" id="A0A4Y6USP2"/>
<protein>
    <submittedName>
        <fullName evidence="3">S-layer homology domain-containing protein</fullName>
    </submittedName>
</protein>
<feature type="signal peptide" evidence="1">
    <location>
        <begin position="1"/>
        <end position="28"/>
    </location>
</feature>
<dbReference type="PROSITE" id="PS51272">
    <property type="entry name" value="SLH"/>
    <property type="match status" value="1"/>
</dbReference>
<dbReference type="EMBL" id="CP041217">
    <property type="protein sequence ID" value="QDH19668.1"/>
    <property type="molecule type" value="Genomic_DNA"/>
</dbReference>
<reference evidence="3 4" key="1">
    <citation type="submission" date="2019-06" db="EMBL/GenBank/DDBJ databases">
        <title>Saccharibacillus brassicae sp. nov., an endophytic bacterium isolated from Chinese cabbage seeds (Brassica pekinensis).</title>
        <authorList>
            <person name="Jiang L."/>
            <person name="Lee J."/>
            <person name="Kim S.W."/>
        </authorList>
    </citation>
    <scope>NUCLEOTIDE SEQUENCE [LARGE SCALE GENOMIC DNA]</scope>
    <source>
        <strain evidence="4">KCTC 43072 / ATSA2</strain>
    </source>
</reference>
<proteinExistence type="predicted"/>
<keyword evidence="4" id="KW-1185">Reference proteome</keyword>
<evidence type="ECO:0000259" key="2">
    <source>
        <dbReference type="PROSITE" id="PS51272"/>
    </source>
</evidence>
<evidence type="ECO:0000313" key="3">
    <source>
        <dbReference type="EMBL" id="QDH19668.1"/>
    </source>
</evidence>
<dbReference type="KEGG" id="saca:FFV09_01595"/>
<dbReference type="InterPro" id="IPR001119">
    <property type="entry name" value="SLH_dom"/>
</dbReference>
<sequence length="403" mass="44128">MNKYGMRWAGLVLAGVWAAGSLWSAAPAANAAAVSFLDVKAGHWAYSAVNGAMREGYVDGYDDATFKPDASVTRAEFVKMAVSALKLDAAPTGGRWYAPYVEAAVRAGLYDASDFPDSEAGWAAAMTREEMARVAARAIGEETRENDKWMYLATKTGLIQGVGKGQIAPQGLTTRAQSVVIIERIRSVKSGAKLEIDRYAAGSAEIAWHGTNIFSIMPEMFVTPESDWKSKGKPSIEDMWNEKNMTITSKDGLYQGKLDALIAIDMADANDPNRGLLGDVSTVKWYNNDEVMKNLIKGKTNTYVLYFKSHTVYNKDKSKYADIPFVQFQISGFGSPDTNAFYAGTLNKTAYLYRNQTDDLPAIIVPKSGTMQNGNDIKIVLQAPTGSNIRFIEIDLLRLRGLQ</sequence>
<dbReference type="Pfam" id="PF00395">
    <property type="entry name" value="SLH"/>
    <property type="match status" value="2"/>
</dbReference>
<name>A0A4Y6USP2_SACBS</name>
<gene>
    <name evidence="3" type="ORF">FFV09_01595</name>
</gene>
<keyword evidence="1" id="KW-0732">Signal</keyword>
<accession>A0A4Y6USP2</accession>